<proteinExistence type="inferred from homology"/>
<dbReference type="GO" id="GO:0016020">
    <property type="term" value="C:membrane"/>
    <property type="evidence" value="ECO:0007669"/>
    <property type="project" value="UniProtKB-SubCell"/>
</dbReference>
<evidence type="ECO:0000256" key="2">
    <source>
        <dbReference type="PIRSR" id="PIRSR600223-1"/>
    </source>
</evidence>
<comment type="similarity">
    <text evidence="1 3">Belongs to the peptidase S26 family.</text>
</comment>
<keyword evidence="3" id="KW-0378">Hydrolase</keyword>
<dbReference type="Proteomes" id="UP000603865">
    <property type="component" value="Unassembled WGS sequence"/>
</dbReference>
<evidence type="ECO:0000259" key="4">
    <source>
        <dbReference type="Pfam" id="PF10502"/>
    </source>
</evidence>
<dbReference type="RefSeq" id="WP_189088041.1">
    <property type="nucleotide sequence ID" value="NZ_BMQL01000002.1"/>
</dbReference>
<dbReference type="PRINTS" id="PR00727">
    <property type="entry name" value="LEADERPTASE"/>
</dbReference>
<evidence type="ECO:0000256" key="1">
    <source>
        <dbReference type="ARBA" id="ARBA00009370"/>
    </source>
</evidence>
<protein>
    <recommendedName>
        <fullName evidence="3">Signal peptidase I</fullName>
        <ecNumber evidence="3">3.4.21.89</ecNumber>
    </recommendedName>
</protein>
<keyword evidence="3" id="KW-0645">Protease</keyword>
<dbReference type="Pfam" id="PF10502">
    <property type="entry name" value="Peptidase_S26"/>
    <property type="match status" value="1"/>
</dbReference>
<dbReference type="GO" id="GO:0004252">
    <property type="term" value="F:serine-type endopeptidase activity"/>
    <property type="evidence" value="ECO:0007669"/>
    <property type="project" value="InterPro"/>
</dbReference>
<dbReference type="InterPro" id="IPR036286">
    <property type="entry name" value="LexA/Signal_pep-like_sf"/>
</dbReference>
<keyword evidence="6" id="KW-1185">Reference proteome</keyword>
<dbReference type="InterPro" id="IPR000223">
    <property type="entry name" value="Pept_S26A_signal_pept_1"/>
</dbReference>
<sequence>MKSAATYTRLLLKEWVPSILFVVLLTQVGVAATRVDGVSMMPGLRNNEEVIIPKLEGWAHRFGLGTYHRGDIVVFKPPRAAASEWKRDVHGVPLPWAYRPYLIKRVIGVAGDHIRIDAGQVSINGHLLNAHWTQDFWRAQGCLDTTSAEANTAVTGLFPNAPATRTLTVPAGSLFVMGDNRSPGGSLDSRYFGTVPLADVAGRALLSVWPIVRNAQATALCFSPDPKSSVTTSGPSELNLRVLNAPASFADLGK</sequence>
<dbReference type="CDD" id="cd06530">
    <property type="entry name" value="S26_SPase_I"/>
    <property type="match status" value="1"/>
</dbReference>
<accession>A0A918BY48</accession>
<evidence type="ECO:0000313" key="6">
    <source>
        <dbReference type="Proteomes" id="UP000603865"/>
    </source>
</evidence>
<evidence type="ECO:0000256" key="3">
    <source>
        <dbReference type="RuleBase" id="RU362042"/>
    </source>
</evidence>
<dbReference type="EMBL" id="BMQL01000002">
    <property type="protein sequence ID" value="GGQ96637.1"/>
    <property type="molecule type" value="Genomic_DNA"/>
</dbReference>
<gene>
    <name evidence="5" type="ORF">GCM10008957_06130</name>
</gene>
<comment type="catalytic activity">
    <reaction evidence="3">
        <text>Cleavage of hydrophobic, N-terminal signal or leader sequences from secreted and periplasmic proteins.</text>
        <dbReference type="EC" id="3.4.21.89"/>
    </reaction>
</comment>
<feature type="active site" evidence="2">
    <location>
        <position position="104"/>
    </location>
</feature>
<dbReference type="GO" id="GO:0009003">
    <property type="term" value="F:signal peptidase activity"/>
    <property type="evidence" value="ECO:0007669"/>
    <property type="project" value="UniProtKB-EC"/>
</dbReference>
<organism evidence="5 6">
    <name type="scientific">Deinococcus ruber</name>
    <dbReference type="NCBI Taxonomy" id="1848197"/>
    <lineage>
        <taxon>Bacteria</taxon>
        <taxon>Thermotogati</taxon>
        <taxon>Deinococcota</taxon>
        <taxon>Deinococci</taxon>
        <taxon>Deinococcales</taxon>
        <taxon>Deinococcaceae</taxon>
        <taxon>Deinococcus</taxon>
    </lineage>
</organism>
<feature type="domain" description="Peptidase S26" evidence="4">
    <location>
        <begin position="12"/>
        <end position="209"/>
    </location>
</feature>
<dbReference type="NCBIfam" id="TIGR02227">
    <property type="entry name" value="sigpep_I_bact"/>
    <property type="match status" value="1"/>
</dbReference>
<dbReference type="PANTHER" id="PTHR43390">
    <property type="entry name" value="SIGNAL PEPTIDASE I"/>
    <property type="match status" value="1"/>
</dbReference>
<dbReference type="GO" id="GO:0006465">
    <property type="term" value="P:signal peptide processing"/>
    <property type="evidence" value="ECO:0007669"/>
    <property type="project" value="InterPro"/>
</dbReference>
<reference evidence="5" key="2">
    <citation type="submission" date="2020-09" db="EMBL/GenBank/DDBJ databases">
        <authorList>
            <person name="Sun Q."/>
            <person name="Ohkuma M."/>
        </authorList>
    </citation>
    <scope>NUCLEOTIDE SEQUENCE</scope>
    <source>
        <strain evidence="5">JCM 31311</strain>
    </source>
</reference>
<dbReference type="Gene3D" id="2.10.109.10">
    <property type="entry name" value="Umud Fragment, subunit A"/>
    <property type="match status" value="1"/>
</dbReference>
<evidence type="ECO:0000313" key="5">
    <source>
        <dbReference type="EMBL" id="GGQ96637.1"/>
    </source>
</evidence>
<reference evidence="5" key="1">
    <citation type="journal article" date="2014" name="Int. J. Syst. Evol. Microbiol.">
        <title>Complete genome sequence of Corynebacterium casei LMG S-19264T (=DSM 44701T), isolated from a smear-ripened cheese.</title>
        <authorList>
            <consortium name="US DOE Joint Genome Institute (JGI-PGF)"/>
            <person name="Walter F."/>
            <person name="Albersmeier A."/>
            <person name="Kalinowski J."/>
            <person name="Ruckert C."/>
        </authorList>
    </citation>
    <scope>NUCLEOTIDE SEQUENCE</scope>
    <source>
        <strain evidence="5">JCM 31311</strain>
    </source>
</reference>
<name>A0A918BY48_9DEIO</name>
<dbReference type="InterPro" id="IPR019533">
    <property type="entry name" value="Peptidase_S26"/>
</dbReference>
<dbReference type="EC" id="3.4.21.89" evidence="3"/>
<dbReference type="SUPFAM" id="SSF51306">
    <property type="entry name" value="LexA/Signal peptidase"/>
    <property type="match status" value="1"/>
</dbReference>
<comment type="subcellular location">
    <subcellularLocation>
        <location evidence="3">Membrane</location>
        <topology evidence="3">Single-pass type II membrane protein</topology>
    </subcellularLocation>
</comment>
<dbReference type="PANTHER" id="PTHR43390:SF1">
    <property type="entry name" value="CHLOROPLAST PROCESSING PEPTIDASE"/>
    <property type="match status" value="1"/>
</dbReference>
<dbReference type="AlphaFoldDB" id="A0A918BY48"/>
<feature type="active site" evidence="2">
    <location>
        <position position="39"/>
    </location>
</feature>
<comment type="caution">
    <text evidence="5">The sequence shown here is derived from an EMBL/GenBank/DDBJ whole genome shotgun (WGS) entry which is preliminary data.</text>
</comment>